<dbReference type="SUPFAM" id="SSF48452">
    <property type="entry name" value="TPR-like"/>
    <property type="match status" value="2"/>
</dbReference>
<protein>
    <submittedName>
        <fullName evidence="2">Tetratricopeptide TPR_1 repeat-containing protein</fullName>
    </submittedName>
</protein>
<evidence type="ECO:0000256" key="1">
    <source>
        <dbReference type="PROSITE-ProRule" id="PRU00339"/>
    </source>
</evidence>
<reference evidence="2 3" key="1">
    <citation type="submission" date="2011-07" db="EMBL/GenBank/DDBJ databases">
        <title>The complete genome of chromosome of Emticicia oligotrophica DSM 17448.</title>
        <authorList>
            <consortium name="US DOE Joint Genome Institute (JGI-PGF)"/>
            <person name="Lucas S."/>
            <person name="Han J."/>
            <person name="Lapidus A."/>
            <person name="Bruce D."/>
            <person name="Goodwin L."/>
            <person name="Pitluck S."/>
            <person name="Peters L."/>
            <person name="Kyrpides N."/>
            <person name="Mavromatis K."/>
            <person name="Ivanova N."/>
            <person name="Ovchinnikova G."/>
            <person name="Teshima H."/>
            <person name="Detter J.C."/>
            <person name="Tapia R."/>
            <person name="Han C."/>
            <person name="Land M."/>
            <person name="Hauser L."/>
            <person name="Markowitz V."/>
            <person name="Cheng J.-F."/>
            <person name="Hugenholtz P."/>
            <person name="Woyke T."/>
            <person name="Wu D."/>
            <person name="Tindall B."/>
            <person name="Pomrenke H."/>
            <person name="Brambilla E."/>
            <person name="Klenk H.-P."/>
            <person name="Eisen J.A."/>
        </authorList>
    </citation>
    <scope>NUCLEOTIDE SEQUENCE [LARGE SCALE GENOMIC DNA]</scope>
    <source>
        <strain evidence="2 3">DSM 17448</strain>
    </source>
</reference>
<dbReference type="SMART" id="SM00028">
    <property type="entry name" value="TPR"/>
    <property type="match status" value="11"/>
</dbReference>
<evidence type="ECO:0000313" key="2">
    <source>
        <dbReference type="EMBL" id="AFK02783.1"/>
    </source>
</evidence>
<dbReference type="Gene3D" id="1.25.40.10">
    <property type="entry name" value="Tetratricopeptide repeat domain"/>
    <property type="match status" value="5"/>
</dbReference>
<gene>
    <name evidence="2" type="ordered locus">Emtol_1638</name>
</gene>
<dbReference type="InterPro" id="IPR019734">
    <property type="entry name" value="TPR_rpt"/>
</dbReference>
<feature type="repeat" description="TPR" evidence="1">
    <location>
        <begin position="106"/>
        <end position="139"/>
    </location>
</feature>
<dbReference type="Pfam" id="PF14559">
    <property type="entry name" value="TPR_19"/>
    <property type="match status" value="2"/>
</dbReference>
<keyword evidence="1" id="KW-0802">TPR repeat</keyword>
<proteinExistence type="predicted"/>
<dbReference type="PANTHER" id="PTHR12558:SF13">
    <property type="entry name" value="CELL DIVISION CYCLE PROTEIN 27 HOMOLOG"/>
    <property type="match status" value="1"/>
</dbReference>
<dbReference type="EMBL" id="CP002961">
    <property type="protein sequence ID" value="AFK02783.1"/>
    <property type="molecule type" value="Genomic_DNA"/>
</dbReference>
<feature type="repeat" description="TPR" evidence="1">
    <location>
        <begin position="38"/>
        <end position="71"/>
    </location>
</feature>
<dbReference type="InterPro" id="IPR011990">
    <property type="entry name" value="TPR-like_helical_dom_sf"/>
</dbReference>
<dbReference type="Pfam" id="PF12895">
    <property type="entry name" value="ANAPC3"/>
    <property type="match status" value="1"/>
</dbReference>
<dbReference type="RefSeq" id="WP_015028483.1">
    <property type="nucleotide sequence ID" value="NC_018748.1"/>
</dbReference>
<feature type="repeat" description="TPR" evidence="1">
    <location>
        <begin position="423"/>
        <end position="456"/>
    </location>
</feature>
<accession>A0ABM5N073</accession>
<name>A0ABM5N073_EMTOG</name>
<organism evidence="2 3">
    <name type="scientific">Emticicia oligotrophica (strain DSM 17448 / CIP 109782 / MTCC 6937 / GPTSA100-15)</name>
    <dbReference type="NCBI Taxonomy" id="929562"/>
    <lineage>
        <taxon>Bacteria</taxon>
        <taxon>Pseudomonadati</taxon>
        <taxon>Bacteroidota</taxon>
        <taxon>Cytophagia</taxon>
        <taxon>Cytophagales</taxon>
        <taxon>Leadbetterellaceae</taxon>
        <taxon>Emticicia</taxon>
    </lineage>
</organism>
<dbReference type="Proteomes" id="UP000002875">
    <property type="component" value="Chromosome"/>
</dbReference>
<sequence>MKFRPIIYLVFVALPILSVAQKNKKTESKDISEKELKSEAYFVEGMKYYIAESYDKAIPLFKKATEGEPTSAGINYMLAKAYLASNDIATATVYSEKALKLDDENKFYRKFLGEIYTKQKRYKDAAEMYEKLASRFPQDVDNYLDLSNIYILQEKFSDAIEIYNKIERTIGVSEEITRQKQLIYLKQNKLEKAIEEGDRLIASEPSEPEYVVQQAQILISNERYEQAITMLRNSLKKNPDFAEAHVLLAEIYRKQNELEKCNEELQEAFANKNLSVDVKFKILNSYMLMLKDDSSNKTLDNLLTLTQALVKQSPKEAKGYVILGDLLMKKGETASARDNYVKSTTYDKSVFEVWLAIVELDAKLNQIDSLAKHSEEAIEYFPNQSFFWYHNGFANFAKKDYEKASSSLEEAKNLAVDNLELAKHVNALLGDTYNELKKYTKSDDAYEAVLKVDPDYEYVLNNYSYYLSIRKDKLSRAIQLSSRLTDKFGDNATYLDTHAWVLYMMKEYQKAREFLERAIKQDKGVSGTIVEHYGDVLYRLGEKEKALEQWKKARQMGENSTNIDKKIQSGTLVE</sequence>
<dbReference type="Pfam" id="PF13181">
    <property type="entry name" value="TPR_8"/>
    <property type="match status" value="1"/>
</dbReference>
<dbReference type="PROSITE" id="PS50005">
    <property type="entry name" value="TPR"/>
    <property type="match status" value="3"/>
</dbReference>
<dbReference type="PANTHER" id="PTHR12558">
    <property type="entry name" value="CELL DIVISION CYCLE 16,23,27"/>
    <property type="match status" value="1"/>
</dbReference>
<evidence type="ECO:0000313" key="3">
    <source>
        <dbReference type="Proteomes" id="UP000002875"/>
    </source>
</evidence>
<keyword evidence="3" id="KW-1185">Reference proteome</keyword>